<reference evidence="2 3" key="1">
    <citation type="submission" date="2023-12" db="EMBL/GenBank/DDBJ databases">
        <title>Jeotgalibacillus haloalkaliphilus sp. nov., a novel salt-tolerant bacteria, isolated from the estuary of the Fenhe River into the Yellow River.</title>
        <authorList>
            <person name="Li Y."/>
        </authorList>
    </citation>
    <scope>NUCLEOTIDE SEQUENCE [LARGE SCALE GENOMIC DNA]</scope>
    <source>
        <strain evidence="2 3">HH7-29</strain>
    </source>
</reference>
<proteinExistence type="predicted"/>
<dbReference type="RefSeq" id="WP_322420408.1">
    <property type="nucleotide sequence ID" value="NZ_JAXQNN010000001.1"/>
</dbReference>
<protein>
    <submittedName>
        <fullName evidence="2">Uncharacterized protein</fullName>
    </submittedName>
</protein>
<dbReference type="EMBL" id="JAXQNN010000001">
    <property type="protein sequence ID" value="MDZ5711402.1"/>
    <property type="molecule type" value="Genomic_DNA"/>
</dbReference>
<sequence>MRTIWKVAGGIGIVAGTFAAGSAVGTTGAETELQGEMVGYDELVNEKKLLEEELADMLETNEQTASELSDLQDELADAMKVMDERELVQSDLESLQEELNAVEETLESELTAGREDIAEQLEEENEKLTSLQSEISELDEVLLSKQDELAQLEGDILKAAGQPVELTAGQFIVGMDVPPGRYQATNLGEGSNFIVYSASGDLLVNTILGDSIVGSGDYVFFASEGDQVETHEAVRLVPVE</sequence>
<keyword evidence="1" id="KW-0175">Coiled coil</keyword>
<name>A0ABU5KJG5_9BACL</name>
<dbReference type="SUPFAM" id="SSF58018">
    <property type="entry name" value="Coiled-coil dimerization domain from cortexillin I"/>
    <property type="match status" value="1"/>
</dbReference>
<dbReference type="Proteomes" id="UP001292084">
    <property type="component" value="Unassembled WGS sequence"/>
</dbReference>
<evidence type="ECO:0000256" key="1">
    <source>
        <dbReference type="SAM" id="Coils"/>
    </source>
</evidence>
<accession>A0ABU5KJG5</accession>
<feature type="coiled-coil region" evidence="1">
    <location>
        <begin position="40"/>
        <end position="155"/>
    </location>
</feature>
<keyword evidence="3" id="KW-1185">Reference proteome</keyword>
<gene>
    <name evidence="2" type="ORF">UFB30_04160</name>
</gene>
<organism evidence="2 3">
    <name type="scientific">Jeotgalibacillus haloalkalitolerans</name>
    <dbReference type="NCBI Taxonomy" id="3104292"/>
    <lineage>
        <taxon>Bacteria</taxon>
        <taxon>Bacillati</taxon>
        <taxon>Bacillota</taxon>
        <taxon>Bacilli</taxon>
        <taxon>Bacillales</taxon>
        <taxon>Caryophanaceae</taxon>
        <taxon>Jeotgalibacillus</taxon>
    </lineage>
</organism>
<evidence type="ECO:0000313" key="3">
    <source>
        <dbReference type="Proteomes" id="UP001292084"/>
    </source>
</evidence>
<evidence type="ECO:0000313" key="2">
    <source>
        <dbReference type="EMBL" id="MDZ5711402.1"/>
    </source>
</evidence>
<comment type="caution">
    <text evidence="2">The sequence shown here is derived from an EMBL/GenBank/DDBJ whole genome shotgun (WGS) entry which is preliminary data.</text>
</comment>